<dbReference type="Proteomes" id="UP000199695">
    <property type="component" value="Unassembled WGS sequence"/>
</dbReference>
<proteinExistence type="predicted"/>
<evidence type="ECO:0000313" key="3">
    <source>
        <dbReference type="Proteomes" id="UP000199695"/>
    </source>
</evidence>
<feature type="region of interest" description="Disordered" evidence="1">
    <location>
        <begin position="1"/>
        <end position="54"/>
    </location>
</feature>
<evidence type="ECO:0000256" key="1">
    <source>
        <dbReference type="SAM" id="MobiDB-lite"/>
    </source>
</evidence>
<evidence type="ECO:0000313" key="2">
    <source>
        <dbReference type="EMBL" id="SEN00363.1"/>
    </source>
</evidence>
<keyword evidence="3" id="KW-1185">Reference proteome</keyword>
<reference evidence="2 3" key="1">
    <citation type="submission" date="2016-10" db="EMBL/GenBank/DDBJ databases">
        <authorList>
            <person name="de Groot N.N."/>
        </authorList>
    </citation>
    <scope>NUCLEOTIDE SEQUENCE [LARGE SCALE GENOMIC DNA]</scope>
    <source>
        <strain evidence="2 3">DSM 46701</strain>
    </source>
</reference>
<name>A0A1H8CZ43_9BACL</name>
<sequence>MRKNVDTYQEKTFPLRSPEELREARWKIPEGRKGKKQGEHGGIDTGGTPPEDVN</sequence>
<dbReference type="STRING" id="1173111.SAMN05444955_104204"/>
<accession>A0A1H8CZ43</accession>
<dbReference type="RefSeq" id="WP_170839769.1">
    <property type="nucleotide sequence ID" value="NZ_FOCQ01000004.1"/>
</dbReference>
<feature type="compositionally biased region" description="Basic and acidic residues" evidence="1">
    <location>
        <begin position="17"/>
        <end position="42"/>
    </location>
</feature>
<organism evidence="2 3">
    <name type="scientific">Lihuaxuella thermophila</name>
    <dbReference type="NCBI Taxonomy" id="1173111"/>
    <lineage>
        <taxon>Bacteria</taxon>
        <taxon>Bacillati</taxon>
        <taxon>Bacillota</taxon>
        <taxon>Bacilli</taxon>
        <taxon>Bacillales</taxon>
        <taxon>Thermoactinomycetaceae</taxon>
        <taxon>Lihuaxuella</taxon>
    </lineage>
</organism>
<protein>
    <submittedName>
        <fullName evidence="2">Uncharacterized protein</fullName>
    </submittedName>
</protein>
<dbReference type="AlphaFoldDB" id="A0A1H8CZ43"/>
<dbReference type="EMBL" id="FOCQ01000004">
    <property type="protein sequence ID" value="SEN00363.1"/>
    <property type="molecule type" value="Genomic_DNA"/>
</dbReference>
<gene>
    <name evidence="2" type="ORF">SAMN05444955_104204</name>
</gene>